<feature type="compositionally biased region" description="Basic and acidic residues" evidence="1">
    <location>
        <begin position="279"/>
        <end position="292"/>
    </location>
</feature>
<organism evidence="2 3">
    <name type="scientific">Durusdinium trenchii</name>
    <dbReference type="NCBI Taxonomy" id="1381693"/>
    <lineage>
        <taxon>Eukaryota</taxon>
        <taxon>Sar</taxon>
        <taxon>Alveolata</taxon>
        <taxon>Dinophyceae</taxon>
        <taxon>Suessiales</taxon>
        <taxon>Symbiodiniaceae</taxon>
        <taxon>Durusdinium</taxon>
    </lineage>
</organism>
<feature type="compositionally biased region" description="Basic and acidic residues" evidence="1">
    <location>
        <begin position="81"/>
        <end position="95"/>
    </location>
</feature>
<feature type="compositionally biased region" description="Basic and acidic residues" evidence="1">
    <location>
        <begin position="396"/>
        <end position="412"/>
    </location>
</feature>
<sequence length="923" mass="105168">MKEEANKVSKEDKKDSSEEKKAKKAKKSDGKTKTDESSSKAKGRKADAMGEVGADAEKKPRTEKRGKKREAEDEGTNSKLAEAEKRTINSSTHHKEWQAYKRWIKNKKRFPASLATRVQSEEGRNSLFKDYVENEGDTAKITAKHLQSLEEKSSNECRYGFRSEKWIHDQHGTDKGNKIIQRKKEQGLYVEDPECPGENLWFVLISLDVSNVQQFKKITSMEISGAASPEVLKAFTDQGGVLSGEGLKGATTSDGAMKKAVGFMQTACGGSGKKPRKPKGGDNKEEDGKGGEKVVAKTWEEKAGALITKILRDANTCRDNAFKLKPLEMSSELIKHLKAVEIQLQRAASKLQDLVNKGCKKGKHYQPIVDEVDQLTQLAKEKIQLAKALVRAAENAKKTDKKEVKENEKTEKPTGPIQITLPVPELSFRILEEARGHRWSLGEIKTPFFIFGDLWWYERHSHLDLDSVEIPYLKEVVNEEGDTELKLVDHKVAILWPWDVFHFMDQRNALEGWIADKPEKASLKVSEYWHKVRGEDFYSTLQLTEPERTVPIVFHVDGVRIYKQQESWIYSYSSMTKKGGSTVENKIVLCLVRDALVAKPQTHDALAKIVAWVCTVLQTGRYPCKDFYGQDWPAGSKEAERANSEFASGWRGAFSAFKGDLQARVMIHKLCRNYMANLCCEHDFAGKLLTYGDFGPAAAWKHTRLTHSQFIELNPPNKQTAWVAVPGWRKERNLDENRVPYAPLRFNLARFGKESWGEKPELTTQYKAMIVKHLIYWSHAWLTEEGAESDILCTSFALAQFQYKLDTSPDWLSPNDKRETVDAGFAFLQFYQRLAFKNLRSPKQQYKLTPKFHYFCHLVEYIDKSARNVRYEHCYADESLMGQMARICNKCHALTLERTAMHRYRVMLDLIVLGSDQDDPEGP</sequence>
<dbReference type="Proteomes" id="UP001642464">
    <property type="component" value="Unassembled WGS sequence"/>
</dbReference>
<feature type="region of interest" description="Disordered" evidence="1">
    <location>
        <begin position="396"/>
        <end position="416"/>
    </location>
</feature>
<feature type="region of interest" description="Disordered" evidence="1">
    <location>
        <begin position="1"/>
        <end position="95"/>
    </location>
</feature>
<evidence type="ECO:0000256" key="1">
    <source>
        <dbReference type="SAM" id="MobiDB-lite"/>
    </source>
</evidence>
<feature type="region of interest" description="Disordered" evidence="1">
    <location>
        <begin position="267"/>
        <end position="292"/>
    </location>
</feature>
<feature type="compositionally biased region" description="Basic and acidic residues" evidence="1">
    <location>
        <begin position="1"/>
        <end position="48"/>
    </location>
</feature>
<dbReference type="EMBL" id="CAXAMM010040341">
    <property type="protein sequence ID" value="CAK9092620.1"/>
    <property type="molecule type" value="Genomic_DNA"/>
</dbReference>
<reference evidence="2 3" key="1">
    <citation type="submission" date="2024-02" db="EMBL/GenBank/DDBJ databases">
        <authorList>
            <person name="Chen Y."/>
            <person name="Shah S."/>
            <person name="Dougan E. K."/>
            <person name="Thang M."/>
            <person name="Chan C."/>
        </authorList>
    </citation>
    <scope>NUCLEOTIDE SEQUENCE [LARGE SCALE GENOMIC DNA]</scope>
</reference>
<comment type="caution">
    <text evidence="2">The sequence shown here is derived from an EMBL/GenBank/DDBJ whole genome shotgun (WGS) entry which is preliminary data.</text>
</comment>
<accession>A0ABP0QZ04</accession>
<evidence type="ECO:0000313" key="2">
    <source>
        <dbReference type="EMBL" id="CAK9092620.1"/>
    </source>
</evidence>
<gene>
    <name evidence="2" type="ORF">SCF082_LOCUS43586</name>
</gene>
<proteinExistence type="predicted"/>
<name>A0ABP0QZ04_9DINO</name>
<protein>
    <submittedName>
        <fullName evidence="2">Uncharacterized protein</fullName>
    </submittedName>
</protein>
<keyword evidence="3" id="KW-1185">Reference proteome</keyword>
<evidence type="ECO:0000313" key="3">
    <source>
        <dbReference type="Proteomes" id="UP001642464"/>
    </source>
</evidence>